<gene>
    <name evidence="2" type="ORF">Scep_010086</name>
</gene>
<organism evidence="2 3">
    <name type="scientific">Stephania cephalantha</name>
    <dbReference type="NCBI Taxonomy" id="152367"/>
    <lineage>
        <taxon>Eukaryota</taxon>
        <taxon>Viridiplantae</taxon>
        <taxon>Streptophyta</taxon>
        <taxon>Embryophyta</taxon>
        <taxon>Tracheophyta</taxon>
        <taxon>Spermatophyta</taxon>
        <taxon>Magnoliopsida</taxon>
        <taxon>Ranunculales</taxon>
        <taxon>Menispermaceae</taxon>
        <taxon>Menispermoideae</taxon>
        <taxon>Cissampelideae</taxon>
        <taxon>Stephania</taxon>
    </lineage>
</organism>
<protein>
    <submittedName>
        <fullName evidence="2">Uncharacterized protein</fullName>
    </submittedName>
</protein>
<proteinExistence type="predicted"/>
<evidence type="ECO:0000256" key="1">
    <source>
        <dbReference type="SAM" id="Phobius"/>
    </source>
</evidence>
<reference evidence="2 3" key="1">
    <citation type="submission" date="2024-01" db="EMBL/GenBank/DDBJ databases">
        <title>Genome assemblies of Stephania.</title>
        <authorList>
            <person name="Yang L."/>
        </authorList>
    </citation>
    <scope>NUCLEOTIDE SEQUENCE [LARGE SCALE GENOMIC DNA]</scope>
    <source>
        <strain evidence="2">JXDWG</strain>
        <tissue evidence="2">Leaf</tissue>
    </source>
</reference>
<keyword evidence="3" id="KW-1185">Reference proteome</keyword>
<sequence>MMSTNTVSMLRLVMLSLYGFLVLLNTTILGFPISVLCVQVIVEEEEDDDEEELQVEEELGDDEDIIIKPEIREEVEEKIKELKEQLHTQDYYSDSQRGRKSLVRSNSMWRKSSVGIVVEVVEGGTLLLGILLSSLLQLQVIKVFKRIIGGTRILIH</sequence>
<keyword evidence="1" id="KW-0472">Membrane</keyword>
<feature type="transmembrane region" description="Helical" evidence="1">
    <location>
        <begin position="114"/>
        <end position="136"/>
    </location>
</feature>
<keyword evidence="1" id="KW-1133">Transmembrane helix</keyword>
<dbReference type="Proteomes" id="UP001419268">
    <property type="component" value="Unassembled WGS sequence"/>
</dbReference>
<evidence type="ECO:0000313" key="3">
    <source>
        <dbReference type="Proteomes" id="UP001419268"/>
    </source>
</evidence>
<accession>A0AAP0JVE3</accession>
<dbReference type="EMBL" id="JBBNAG010000004">
    <property type="protein sequence ID" value="KAK9140405.1"/>
    <property type="molecule type" value="Genomic_DNA"/>
</dbReference>
<evidence type="ECO:0000313" key="2">
    <source>
        <dbReference type="EMBL" id="KAK9140405.1"/>
    </source>
</evidence>
<keyword evidence="1" id="KW-0812">Transmembrane</keyword>
<comment type="caution">
    <text evidence="2">The sequence shown here is derived from an EMBL/GenBank/DDBJ whole genome shotgun (WGS) entry which is preliminary data.</text>
</comment>
<feature type="transmembrane region" description="Helical" evidence="1">
    <location>
        <begin position="12"/>
        <end position="42"/>
    </location>
</feature>
<name>A0AAP0JVE3_9MAGN</name>
<dbReference type="AlphaFoldDB" id="A0AAP0JVE3"/>